<dbReference type="AlphaFoldDB" id="A0A437P3U7"/>
<accession>A0A437P3U7</accession>
<comment type="caution">
    <text evidence="1">The sequence shown here is derived from an EMBL/GenBank/DDBJ whole genome shotgun (WGS) entry which is preliminary data.</text>
</comment>
<dbReference type="PIRSF" id="PIRSF028304">
    <property type="entry name" value="UCP028304"/>
    <property type="match status" value="1"/>
</dbReference>
<protein>
    <submittedName>
        <fullName evidence="1">Type VI secretion system baseplate subunit TssF</fullName>
    </submittedName>
</protein>
<dbReference type="EMBL" id="SACP01000014">
    <property type="protein sequence ID" value="RVU16932.1"/>
    <property type="molecule type" value="Genomic_DNA"/>
</dbReference>
<dbReference type="NCBIfam" id="TIGR03359">
    <property type="entry name" value="VI_chp_6"/>
    <property type="match status" value="1"/>
</dbReference>
<name>A0A437P3U7_9HYPH</name>
<proteinExistence type="predicted"/>
<dbReference type="PANTHER" id="PTHR35370:SF1">
    <property type="entry name" value="TYPE VI SECRETION SYSTEM COMPONENT TSSF1"/>
    <property type="match status" value="1"/>
</dbReference>
<gene>
    <name evidence="1" type="primary">tssF</name>
    <name evidence="1" type="ORF">EOE48_15865</name>
</gene>
<dbReference type="PANTHER" id="PTHR35370">
    <property type="entry name" value="CYTOPLASMIC PROTEIN-RELATED-RELATED"/>
    <property type="match status" value="1"/>
</dbReference>
<evidence type="ECO:0000313" key="1">
    <source>
        <dbReference type="EMBL" id="RVU16932.1"/>
    </source>
</evidence>
<dbReference type="OrthoDB" id="9763676at2"/>
<keyword evidence="2" id="KW-1185">Reference proteome</keyword>
<dbReference type="RefSeq" id="WP_127730803.1">
    <property type="nucleotide sequence ID" value="NZ_SACP01000014.1"/>
</dbReference>
<organism evidence="1 2">
    <name type="scientific">Methylobacterium oryzihabitans</name>
    <dbReference type="NCBI Taxonomy" id="2499852"/>
    <lineage>
        <taxon>Bacteria</taxon>
        <taxon>Pseudomonadati</taxon>
        <taxon>Pseudomonadota</taxon>
        <taxon>Alphaproteobacteria</taxon>
        <taxon>Hyphomicrobiales</taxon>
        <taxon>Methylobacteriaceae</taxon>
        <taxon>Methylobacterium</taxon>
    </lineage>
</organism>
<sequence>MSDGLLSYYNRELDFLRRMAQDFAAAHPRIAGHLRLSGDAMDDPHVARLMQGVAFLNARTARKIDDEFPELVDTLLEVLYPHYLAPVPSMSVVRFRPSAEMTGPHRVAAGSMLETEAVDGETCRFRTCYPVTLWPIELADAAMLGQPLAAPANPEAEGASAALGLTLRCLPDGMTFSELQPDRLRFYLRGPASQVYALQQMILNDTVSVALADGPGDPRPVILPPDAVSAVGFAPDEALLPYPARSQRAYRILTEFFVFPEKFLFFDVEVLRKVLGSAGRELRIYLYFRKRDASLERAVTKSLFALGCTPVVNLFPQRAEPIVMAANRFEHRVIPDCRREDVMEVHSVLNVSVTDSAGRQREVLPFYANRRGAEGPGLFWHGSRRSAPGRRGGTDLFLAFTGGDLDDATAQHAEWAVTLDTLCCNRDLPTRLPYGGGHPRLSLSEGSSAVAGIDCVVPPTIPLHGRLPGSHRWSLLCHLSLNHLSLTGERGLDALKEILRLYDFRNSAETLRQIDGLVGLSTRRGTARAPRRPEDPPWADALCRGIDVGLTFDPAHYAGSGLFLFAMVLDHFLTLYASINSFTRLTATVRGQPGTLRTWPARVGDRQVL</sequence>
<dbReference type="Proteomes" id="UP000286997">
    <property type="component" value="Unassembled WGS sequence"/>
</dbReference>
<reference evidence="1 2" key="1">
    <citation type="submission" date="2019-01" db="EMBL/GenBank/DDBJ databases">
        <authorList>
            <person name="Chen W.-M."/>
        </authorList>
    </citation>
    <scope>NUCLEOTIDE SEQUENCE [LARGE SCALE GENOMIC DNA]</scope>
    <source>
        <strain evidence="1 2">TER-1</strain>
    </source>
</reference>
<dbReference type="Pfam" id="PF05947">
    <property type="entry name" value="T6SS_TssF"/>
    <property type="match status" value="1"/>
</dbReference>
<evidence type="ECO:0000313" key="2">
    <source>
        <dbReference type="Proteomes" id="UP000286997"/>
    </source>
</evidence>
<dbReference type="InterPro" id="IPR010272">
    <property type="entry name" value="T6SS_TssF"/>
</dbReference>